<dbReference type="Proteomes" id="UP000445000">
    <property type="component" value="Unassembled WGS sequence"/>
</dbReference>
<evidence type="ECO:0000313" key="2">
    <source>
        <dbReference type="Proteomes" id="UP000445000"/>
    </source>
</evidence>
<dbReference type="AlphaFoldDB" id="A0A829Y9C1"/>
<accession>A0A829Y9C1</accession>
<evidence type="ECO:0000313" key="1">
    <source>
        <dbReference type="EMBL" id="GFE79182.1"/>
    </source>
</evidence>
<dbReference type="RefSeq" id="WP_129640782.1">
    <property type="nucleotide sequence ID" value="NZ_BLJN01000001.1"/>
</dbReference>
<dbReference type="EMBL" id="BLJN01000001">
    <property type="protein sequence ID" value="GFE79182.1"/>
    <property type="molecule type" value="Genomic_DNA"/>
</dbReference>
<keyword evidence="2" id="KW-1185">Reference proteome</keyword>
<protein>
    <submittedName>
        <fullName evidence="1">Uncharacterized protein</fullName>
    </submittedName>
</protein>
<reference evidence="2" key="1">
    <citation type="submission" date="2020-01" db="EMBL/GenBank/DDBJ databases">
        <title>'Steroidobacter agaridevorans' sp. nov., agar-degrading bacteria isolated from rhizosphere soils.</title>
        <authorList>
            <person name="Ikenaga M."/>
            <person name="Kataoka M."/>
            <person name="Murouchi A."/>
            <person name="Katsuragi S."/>
            <person name="Sakai M."/>
        </authorList>
    </citation>
    <scope>NUCLEOTIDE SEQUENCE [LARGE SCALE GENOMIC DNA]</scope>
    <source>
        <strain evidence="2">YU21-B</strain>
    </source>
</reference>
<proteinExistence type="predicted"/>
<sequence>MTKNITGDSQATTIARTIEALTGGLSQCAKCSAEANMLAKRGKFDAAVGTLAGIDVVLSESIALYRATLALHRTRRKADRVTANRHIFAGRRQYHR</sequence>
<name>A0A829Y9C1_9GAMM</name>
<comment type="caution">
    <text evidence="1">The sequence shown here is derived from an EMBL/GenBank/DDBJ whole genome shotgun (WGS) entry which is preliminary data.</text>
</comment>
<gene>
    <name evidence="1" type="ORF">GCM10011487_11820</name>
</gene>
<organism evidence="1 2">
    <name type="scientific">Steroidobacter agaridevorans</name>
    <dbReference type="NCBI Taxonomy" id="2695856"/>
    <lineage>
        <taxon>Bacteria</taxon>
        <taxon>Pseudomonadati</taxon>
        <taxon>Pseudomonadota</taxon>
        <taxon>Gammaproteobacteria</taxon>
        <taxon>Steroidobacterales</taxon>
        <taxon>Steroidobacteraceae</taxon>
        <taxon>Steroidobacter</taxon>
    </lineage>
</organism>